<dbReference type="InterPro" id="IPR036906">
    <property type="entry name" value="ATPase_V1_fsu_sf"/>
</dbReference>
<dbReference type="OrthoDB" id="46791at2"/>
<dbReference type="RefSeq" id="WP_101695211.1">
    <property type="nucleotide sequence ID" value="NZ_JAAITX010000005.1"/>
</dbReference>
<evidence type="ECO:0000313" key="7">
    <source>
        <dbReference type="Proteomes" id="UP000701680"/>
    </source>
</evidence>
<evidence type="ECO:0000256" key="2">
    <source>
        <dbReference type="ARBA" id="ARBA00022448"/>
    </source>
</evidence>
<dbReference type="Pfam" id="PF01990">
    <property type="entry name" value="ATP-synt_F"/>
    <property type="match status" value="1"/>
</dbReference>
<dbReference type="GO" id="GO:0046961">
    <property type="term" value="F:proton-transporting ATPase activity, rotational mechanism"/>
    <property type="evidence" value="ECO:0007669"/>
    <property type="project" value="InterPro"/>
</dbReference>
<comment type="caution">
    <text evidence="5">The sequence shown here is derived from an EMBL/GenBank/DDBJ whole genome shotgun (WGS) entry which is preliminary data.</text>
</comment>
<keyword evidence="6" id="KW-1185">Reference proteome</keyword>
<evidence type="ECO:0000256" key="1">
    <source>
        <dbReference type="ARBA" id="ARBA00010148"/>
    </source>
</evidence>
<evidence type="ECO:0000313" key="5">
    <source>
        <dbReference type="EMBL" id="NVH58674.1"/>
    </source>
</evidence>
<organism evidence="5 6">
    <name type="scientific">Dorea phocaeensis</name>
    <dbReference type="NCBI Taxonomy" id="2040291"/>
    <lineage>
        <taxon>Bacteria</taxon>
        <taxon>Bacillati</taxon>
        <taxon>Bacillota</taxon>
        <taxon>Clostridia</taxon>
        <taxon>Lachnospirales</taxon>
        <taxon>Lachnospiraceae</taxon>
        <taxon>Dorea</taxon>
    </lineage>
</organism>
<gene>
    <name evidence="5" type="ORF">G5A66_08460</name>
    <name evidence="4" type="ORF">G5A75_08480</name>
</gene>
<keyword evidence="2" id="KW-0813">Transport</keyword>
<dbReference type="InterPro" id="IPR008218">
    <property type="entry name" value="ATPase_V1-cplx_f_g_su"/>
</dbReference>
<dbReference type="SUPFAM" id="SSF159468">
    <property type="entry name" value="AtpF-like"/>
    <property type="match status" value="1"/>
</dbReference>
<dbReference type="EMBL" id="JAAITX010000005">
    <property type="protein sequence ID" value="NVH58674.1"/>
    <property type="molecule type" value="Genomic_DNA"/>
</dbReference>
<comment type="similarity">
    <text evidence="1">Belongs to the V-ATPase F subunit family.</text>
</comment>
<reference evidence="6 7" key="1">
    <citation type="journal article" date="2020" name="Cell Host Microbe">
        <title>Functional and Genomic Variation between Human-Derived Isolates of Lachnospiraceae Reveals Inter- and Intra-Species Diversity.</title>
        <authorList>
            <person name="Sorbara M.T."/>
            <person name="Littmann E.R."/>
            <person name="Fontana E."/>
            <person name="Moody T.U."/>
            <person name="Kohout C.E."/>
            <person name="Gjonbalaj M."/>
            <person name="Eaton V."/>
            <person name="Seok R."/>
            <person name="Leiner I.M."/>
            <person name="Pamer E.G."/>
        </authorList>
    </citation>
    <scope>NUCLEOTIDE SEQUENCE [LARGE SCALE GENOMIC DNA]</scope>
    <source>
        <strain evidence="5 6">MSK.17.11</strain>
        <strain evidence="4 7">MSK.17.38</strain>
    </source>
</reference>
<dbReference type="Proteomes" id="UP000528555">
    <property type="component" value="Unassembled WGS sequence"/>
</dbReference>
<accession>A0A850HJ79</accession>
<dbReference type="EMBL" id="JAAIUO010000005">
    <property type="protein sequence ID" value="NSK14900.1"/>
    <property type="molecule type" value="Genomic_DNA"/>
</dbReference>
<keyword evidence="3" id="KW-0406">Ion transport</keyword>
<evidence type="ECO:0000256" key="3">
    <source>
        <dbReference type="ARBA" id="ARBA00023065"/>
    </source>
</evidence>
<sequence>MKMYLISDNIDTLTGMRLAGVDGIVVHEREELRTAIEDAMNDKTVGIILLTEKFGREFPDLIDEIKLERTMPLLIEIPDRHGTGRKKDFITSYVNEAIGLKL</sequence>
<evidence type="ECO:0000313" key="6">
    <source>
        <dbReference type="Proteomes" id="UP000528555"/>
    </source>
</evidence>
<proteinExistence type="inferred from homology"/>
<dbReference type="Proteomes" id="UP000701680">
    <property type="component" value="Unassembled WGS sequence"/>
</dbReference>
<reference evidence="5" key="2">
    <citation type="submission" date="2020-02" db="EMBL/GenBank/DDBJ databases">
        <authorList>
            <person name="Littmann E."/>
            <person name="Sorbara M."/>
        </authorList>
    </citation>
    <scope>NUCLEOTIDE SEQUENCE</scope>
    <source>
        <strain evidence="5">MSK.17.11</strain>
        <strain evidence="4">MSK.17.38</strain>
    </source>
</reference>
<evidence type="ECO:0000313" key="4">
    <source>
        <dbReference type="EMBL" id="NSK14900.1"/>
    </source>
</evidence>
<dbReference type="Gene3D" id="3.40.50.10580">
    <property type="entry name" value="ATPase, V1 complex, subunit F"/>
    <property type="match status" value="1"/>
</dbReference>
<name>A0A850HJ79_9FIRM</name>
<dbReference type="AlphaFoldDB" id="A0A850HJ79"/>
<protein>
    <submittedName>
        <fullName evidence="5">ATP synthase subunit F</fullName>
    </submittedName>
</protein>